<keyword evidence="2" id="KW-0732">Signal</keyword>
<evidence type="ECO:0000313" key="3">
    <source>
        <dbReference type="EMBL" id="TVU35595.1"/>
    </source>
</evidence>
<sequence length="90" mass="9202">MATRCLAVVPASAVCALLLLAVVSMWVSGADAARRLESKRDQSAVAVAPLVANERLQMEMAGPLVPGNGTDGSVAASERLSPGGPDPQHH</sequence>
<evidence type="ECO:0000256" key="1">
    <source>
        <dbReference type="SAM" id="MobiDB-lite"/>
    </source>
</evidence>
<feature type="signal peptide" evidence="2">
    <location>
        <begin position="1"/>
        <end position="32"/>
    </location>
</feature>
<organism evidence="3 4">
    <name type="scientific">Eragrostis curvula</name>
    <name type="common">weeping love grass</name>
    <dbReference type="NCBI Taxonomy" id="38414"/>
    <lineage>
        <taxon>Eukaryota</taxon>
        <taxon>Viridiplantae</taxon>
        <taxon>Streptophyta</taxon>
        <taxon>Embryophyta</taxon>
        <taxon>Tracheophyta</taxon>
        <taxon>Spermatophyta</taxon>
        <taxon>Magnoliopsida</taxon>
        <taxon>Liliopsida</taxon>
        <taxon>Poales</taxon>
        <taxon>Poaceae</taxon>
        <taxon>PACMAD clade</taxon>
        <taxon>Chloridoideae</taxon>
        <taxon>Eragrostideae</taxon>
        <taxon>Eragrostidinae</taxon>
        <taxon>Eragrostis</taxon>
    </lineage>
</organism>
<accession>A0A5J9VI62</accession>
<dbReference type="OrthoDB" id="695891at2759"/>
<gene>
    <name evidence="3" type="ORF">EJB05_17493</name>
</gene>
<proteinExistence type="predicted"/>
<protein>
    <submittedName>
        <fullName evidence="3">Uncharacterized protein</fullName>
    </submittedName>
</protein>
<feature type="non-terminal residue" evidence="3">
    <location>
        <position position="1"/>
    </location>
</feature>
<keyword evidence="4" id="KW-1185">Reference proteome</keyword>
<feature type="region of interest" description="Disordered" evidence="1">
    <location>
        <begin position="61"/>
        <end position="90"/>
    </location>
</feature>
<dbReference type="Proteomes" id="UP000324897">
    <property type="component" value="Unassembled WGS sequence"/>
</dbReference>
<reference evidence="3 4" key="1">
    <citation type="journal article" date="2019" name="Sci. Rep.">
        <title>A high-quality genome of Eragrostis curvula grass provides insights into Poaceae evolution and supports new strategies to enhance forage quality.</title>
        <authorList>
            <person name="Carballo J."/>
            <person name="Santos B.A.C.M."/>
            <person name="Zappacosta D."/>
            <person name="Garbus I."/>
            <person name="Selva J.P."/>
            <person name="Gallo C.A."/>
            <person name="Diaz A."/>
            <person name="Albertini E."/>
            <person name="Caccamo M."/>
            <person name="Echenique V."/>
        </authorList>
    </citation>
    <scope>NUCLEOTIDE SEQUENCE [LARGE SCALE GENOMIC DNA]</scope>
    <source>
        <strain evidence="4">cv. Victoria</strain>
        <tissue evidence="3">Leaf</tissue>
    </source>
</reference>
<name>A0A5J9VI62_9POAL</name>
<dbReference type="AlphaFoldDB" id="A0A5J9VI62"/>
<dbReference type="Gramene" id="TVU35595">
    <property type="protein sequence ID" value="TVU35595"/>
    <property type="gene ID" value="EJB05_17493"/>
</dbReference>
<feature type="chain" id="PRO_5023857872" evidence="2">
    <location>
        <begin position="33"/>
        <end position="90"/>
    </location>
</feature>
<evidence type="ECO:0000256" key="2">
    <source>
        <dbReference type="SAM" id="SignalP"/>
    </source>
</evidence>
<evidence type="ECO:0000313" key="4">
    <source>
        <dbReference type="Proteomes" id="UP000324897"/>
    </source>
</evidence>
<comment type="caution">
    <text evidence="3">The sequence shown here is derived from an EMBL/GenBank/DDBJ whole genome shotgun (WGS) entry which is preliminary data.</text>
</comment>
<dbReference type="EMBL" id="RWGY01000009">
    <property type="protein sequence ID" value="TVU35595.1"/>
    <property type="molecule type" value="Genomic_DNA"/>
</dbReference>